<accession>A0A5B7GL50</accession>
<proteinExistence type="predicted"/>
<feature type="compositionally biased region" description="Basic and acidic residues" evidence="1">
    <location>
        <begin position="1"/>
        <end position="14"/>
    </location>
</feature>
<evidence type="ECO:0000313" key="3">
    <source>
        <dbReference type="Proteomes" id="UP000324222"/>
    </source>
</evidence>
<dbReference type="Proteomes" id="UP000324222">
    <property type="component" value="Unassembled WGS sequence"/>
</dbReference>
<sequence>MQGATEREGDATRDLHRHPSTLSGTRHTHPRKAGHHANTVANAVQTINRPQPPLHPSKSIQAPSYSCTPFSAISFHHKGGSRGKPIGKHAACLATTRHTHRVGA</sequence>
<keyword evidence="3" id="KW-1185">Reference proteome</keyword>
<protein>
    <submittedName>
        <fullName evidence="2">Uncharacterized protein</fullName>
    </submittedName>
</protein>
<name>A0A5B7GL50_PORTR</name>
<gene>
    <name evidence="2" type="ORF">E2C01_051211</name>
</gene>
<reference evidence="2 3" key="1">
    <citation type="submission" date="2019-05" db="EMBL/GenBank/DDBJ databases">
        <title>Another draft genome of Portunus trituberculatus and its Hox gene families provides insights of decapod evolution.</title>
        <authorList>
            <person name="Jeong J.-H."/>
            <person name="Song I."/>
            <person name="Kim S."/>
            <person name="Choi T."/>
            <person name="Kim D."/>
            <person name="Ryu S."/>
            <person name="Kim W."/>
        </authorList>
    </citation>
    <scope>NUCLEOTIDE SEQUENCE [LARGE SCALE GENOMIC DNA]</scope>
    <source>
        <tissue evidence="2">Muscle</tissue>
    </source>
</reference>
<evidence type="ECO:0000313" key="2">
    <source>
        <dbReference type="EMBL" id="MPC57234.1"/>
    </source>
</evidence>
<comment type="caution">
    <text evidence="2">The sequence shown here is derived from an EMBL/GenBank/DDBJ whole genome shotgun (WGS) entry which is preliminary data.</text>
</comment>
<dbReference type="AlphaFoldDB" id="A0A5B7GL50"/>
<evidence type="ECO:0000256" key="1">
    <source>
        <dbReference type="SAM" id="MobiDB-lite"/>
    </source>
</evidence>
<feature type="region of interest" description="Disordered" evidence="1">
    <location>
        <begin position="1"/>
        <end position="36"/>
    </location>
</feature>
<dbReference type="EMBL" id="VSRR010014616">
    <property type="protein sequence ID" value="MPC57234.1"/>
    <property type="molecule type" value="Genomic_DNA"/>
</dbReference>
<feature type="compositionally biased region" description="Basic residues" evidence="1">
    <location>
        <begin position="26"/>
        <end position="35"/>
    </location>
</feature>
<organism evidence="2 3">
    <name type="scientific">Portunus trituberculatus</name>
    <name type="common">Swimming crab</name>
    <name type="synonym">Neptunus trituberculatus</name>
    <dbReference type="NCBI Taxonomy" id="210409"/>
    <lineage>
        <taxon>Eukaryota</taxon>
        <taxon>Metazoa</taxon>
        <taxon>Ecdysozoa</taxon>
        <taxon>Arthropoda</taxon>
        <taxon>Crustacea</taxon>
        <taxon>Multicrustacea</taxon>
        <taxon>Malacostraca</taxon>
        <taxon>Eumalacostraca</taxon>
        <taxon>Eucarida</taxon>
        <taxon>Decapoda</taxon>
        <taxon>Pleocyemata</taxon>
        <taxon>Brachyura</taxon>
        <taxon>Eubrachyura</taxon>
        <taxon>Portunoidea</taxon>
        <taxon>Portunidae</taxon>
        <taxon>Portuninae</taxon>
        <taxon>Portunus</taxon>
    </lineage>
</organism>